<evidence type="ECO:0000313" key="2">
    <source>
        <dbReference type="EMBL" id="OQP42836.1"/>
    </source>
</evidence>
<organism evidence="2 3">
    <name type="scientific">Niastella yeongjuensis</name>
    <dbReference type="NCBI Taxonomy" id="354355"/>
    <lineage>
        <taxon>Bacteria</taxon>
        <taxon>Pseudomonadati</taxon>
        <taxon>Bacteroidota</taxon>
        <taxon>Chitinophagia</taxon>
        <taxon>Chitinophagales</taxon>
        <taxon>Chitinophagaceae</taxon>
        <taxon>Niastella</taxon>
    </lineage>
</organism>
<sequence length="345" mass="39190">MQNKRPVIILTTLFLSSFAIIGLLAFLSRNIIDKKNGFTRRLLPAILQPRNRQTFPSTIYRISGSRAGKVYLQGNNPYTVYTTTLSLDSLTSISLDIPPEKRLNSGTRHFLYGRHLYISCRSLPGIIDYDLDAQKTSNHILPYYYTKEACISNDQFILRANDRKTKDPLFVRINLNTPTARQEDHFSEKTGTSIFPTDGILYFDTTTHLACYTYFYQNGFICMDSNLNLIVKGKTIDTITKREIKIARVGSSLTMKQPPQFVNDLGTVANGKLFLQSMLKADNELPLDFAENTVIDAYSVTNGNYIASFYIPPYKGNKPYQFHIIGKMLYAIYGKTVVEYNLPAI</sequence>
<keyword evidence="1" id="KW-1133">Transmembrane helix</keyword>
<dbReference type="Proteomes" id="UP000192610">
    <property type="component" value="Unassembled WGS sequence"/>
</dbReference>
<keyword evidence="3" id="KW-1185">Reference proteome</keyword>
<protein>
    <submittedName>
        <fullName evidence="2">Uncharacterized protein</fullName>
    </submittedName>
</protein>
<dbReference type="AlphaFoldDB" id="A0A1V9E9Q6"/>
<gene>
    <name evidence="2" type="ORF">A4H97_11810</name>
</gene>
<keyword evidence="1" id="KW-0472">Membrane</keyword>
<feature type="transmembrane region" description="Helical" evidence="1">
    <location>
        <begin position="7"/>
        <end position="27"/>
    </location>
</feature>
<reference evidence="3" key="1">
    <citation type="submission" date="2016-04" db="EMBL/GenBank/DDBJ databases">
        <authorList>
            <person name="Chen L."/>
            <person name="Zhuang W."/>
            <person name="Wang G."/>
        </authorList>
    </citation>
    <scope>NUCLEOTIDE SEQUENCE [LARGE SCALE GENOMIC DNA]</scope>
    <source>
        <strain evidence="3">17621</strain>
    </source>
</reference>
<accession>A0A1V9E9Q6</accession>
<proteinExistence type="predicted"/>
<dbReference type="STRING" id="354355.SAMN05660816_03028"/>
<comment type="caution">
    <text evidence="2">The sequence shown here is derived from an EMBL/GenBank/DDBJ whole genome shotgun (WGS) entry which is preliminary data.</text>
</comment>
<evidence type="ECO:0000313" key="3">
    <source>
        <dbReference type="Proteomes" id="UP000192610"/>
    </source>
</evidence>
<dbReference type="OrthoDB" id="673785at2"/>
<dbReference type="RefSeq" id="WP_081203252.1">
    <property type="nucleotide sequence ID" value="NZ_FOCZ01000005.1"/>
</dbReference>
<evidence type="ECO:0000256" key="1">
    <source>
        <dbReference type="SAM" id="Phobius"/>
    </source>
</evidence>
<name>A0A1V9E9Q6_9BACT</name>
<dbReference type="EMBL" id="LVXG01000056">
    <property type="protein sequence ID" value="OQP42836.1"/>
    <property type="molecule type" value="Genomic_DNA"/>
</dbReference>
<keyword evidence="1" id="KW-0812">Transmembrane</keyword>